<feature type="domain" description="C2H2-type" evidence="6">
    <location>
        <begin position="171"/>
        <end position="200"/>
    </location>
</feature>
<reference evidence="7 8" key="1">
    <citation type="submission" date="2015-04" db="EMBL/GenBank/DDBJ databases">
        <authorList>
            <person name="Syromyatnikov M.Y."/>
            <person name="Popov V.N."/>
        </authorList>
    </citation>
    <scope>NUCLEOTIDE SEQUENCE [LARGE SCALE GENOMIC DNA]</scope>
</reference>
<keyword evidence="8" id="KW-1185">Reference proteome</keyword>
<dbReference type="Proteomes" id="UP000183832">
    <property type="component" value="Unassembled WGS sequence"/>
</dbReference>
<dbReference type="GO" id="GO:0000977">
    <property type="term" value="F:RNA polymerase II transcription regulatory region sequence-specific DNA binding"/>
    <property type="evidence" value="ECO:0007669"/>
    <property type="project" value="TreeGrafter"/>
</dbReference>
<dbReference type="EMBL" id="CVRI01000035">
    <property type="protein sequence ID" value="CRK92748.1"/>
    <property type="molecule type" value="Genomic_DNA"/>
</dbReference>
<dbReference type="AlphaFoldDB" id="A0A1J1HZJ5"/>
<evidence type="ECO:0000256" key="3">
    <source>
        <dbReference type="ARBA" id="ARBA00022771"/>
    </source>
</evidence>
<dbReference type="PROSITE" id="PS50157">
    <property type="entry name" value="ZINC_FINGER_C2H2_2"/>
    <property type="match status" value="5"/>
</dbReference>
<evidence type="ECO:0000313" key="8">
    <source>
        <dbReference type="Proteomes" id="UP000183832"/>
    </source>
</evidence>
<evidence type="ECO:0000256" key="2">
    <source>
        <dbReference type="ARBA" id="ARBA00022737"/>
    </source>
</evidence>
<feature type="domain" description="C2H2-type" evidence="6">
    <location>
        <begin position="46"/>
        <end position="73"/>
    </location>
</feature>
<dbReference type="PANTHER" id="PTHR24379">
    <property type="entry name" value="KRAB AND ZINC FINGER DOMAIN-CONTAINING"/>
    <property type="match status" value="1"/>
</dbReference>
<feature type="domain" description="C2H2-type" evidence="6">
    <location>
        <begin position="72"/>
        <end position="100"/>
    </location>
</feature>
<dbReference type="GO" id="GO:0000981">
    <property type="term" value="F:DNA-binding transcription factor activity, RNA polymerase II-specific"/>
    <property type="evidence" value="ECO:0007669"/>
    <property type="project" value="TreeGrafter"/>
</dbReference>
<organism evidence="7 8">
    <name type="scientific">Clunio marinus</name>
    <dbReference type="NCBI Taxonomy" id="568069"/>
    <lineage>
        <taxon>Eukaryota</taxon>
        <taxon>Metazoa</taxon>
        <taxon>Ecdysozoa</taxon>
        <taxon>Arthropoda</taxon>
        <taxon>Hexapoda</taxon>
        <taxon>Insecta</taxon>
        <taxon>Pterygota</taxon>
        <taxon>Neoptera</taxon>
        <taxon>Endopterygota</taxon>
        <taxon>Diptera</taxon>
        <taxon>Nematocera</taxon>
        <taxon>Chironomoidea</taxon>
        <taxon>Chironomidae</taxon>
        <taxon>Clunio</taxon>
    </lineage>
</organism>
<dbReference type="GO" id="GO:0005634">
    <property type="term" value="C:nucleus"/>
    <property type="evidence" value="ECO:0007669"/>
    <property type="project" value="TreeGrafter"/>
</dbReference>
<evidence type="ECO:0000313" key="7">
    <source>
        <dbReference type="EMBL" id="CRK92748.1"/>
    </source>
</evidence>
<proteinExistence type="predicted"/>
<dbReference type="OrthoDB" id="3535323at2759"/>
<feature type="domain" description="C2H2-type" evidence="6">
    <location>
        <begin position="112"/>
        <end position="140"/>
    </location>
</feature>
<evidence type="ECO:0000256" key="4">
    <source>
        <dbReference type="ARBA" id="ARBA00022833"/>
    </source>
</evidence>
<dbReference type="STRING" id="568069.A0A1J1HZJ5"/>
<dbReference type="GO" id="GO:0008270">
    <property type="term" value="F:zinc ion binding"/>
    <property type="evidence" value="ECO:0007669"/>
    <property type="project" value="UniProtKB-KW"/>
</dbReference>
<evidence type="ECO:0000256" key="1">
    <source>
        <dbReference type="ARBA" id="ARBA00022723"/>
    </source>
</evidence>
<gene>
    <name evidence="7" type="ORF">CLUMA_CG006243</name>
</gene>
<keyword evidence="1" id="KW-0479">Metal-binding</keyword>
<dbReference type="SUPFAM" id="SSF57667">
    <property type="entry name" value="beta-beta-alpha zinc fingers"/>
    <property type="match status" value="2"/>
</dbReference>
<dbReference type="SMART" id="SM00355">
    <property type="entry name" value="ZnF_C2H2"/>
    <property type="match status" value="7"/>
</dbReference>
<sequence>MKNAVLLKESNDSIRQPSFTCDLCGIKMKMKESLESHFNKLHILKFICKGCCKAYSCKASLLKHLKTHFEKYVCHYCGAEISTYENFQRHVYLKHEPDNTQLILSTQPRSNYHCRFCIRIFPTAVHRNSHERMIHKKRSSPAFVCQSCNLIFLTKEELRSHSFQHYSGMLYVCPIEACDKFFKTSRQLRNHTMIHNSPKFTCNNCNRKFHQSSNYSKHKKRCVKHSMLSKSKDDLDNISSKAKMQYAELCTNKLKHSKKEKTIPKKNIEIHSFKLKPHTNKKSASSKIEIIAPPKRVEEFVEMNVQKNFQHTVF</sequence>
<evidence type="ECO:0000259" key="6">
    <source>
        <dbReference type="PROSITE" id="PS50157"/>
    </source>
</evidence>
<dbReference type="PANTHER" id="PTHR24379:SF127">
    <property type="entry name" value="BLOODY FINGERS-RELATED"/>
    <property type="match status" value="1"/>
</dbReference>
<feature type="domain" description="C2H2-type" evidence="6">
    <location>
        <begin position="200"/>
        <end position="230"/>
    </location>
</feature>
<feature type="non-terminal residue" evidence="7">
    <location>
        <position position="314"/>
    </location>
</feature>
<keyword evidence="3 5" id="KW-0863">Zinc-finger</keyword>
<name>A0A1J1HZJ5_9DIPT</name>
<dbReference type="Pfam" id="PF00096">
    <property type="entry name" value="zf-C2H2"/>
    <property type="match status" value="1"/>
</dbReference>
<evidence type="ECO:0000256" key="5">
    <source>
        <dbReference type="PROSITE-ProRule" id="PRU00042"/>
    </source>
</evidence>
<protein>
    <submittedName>
        <fullName evidence="7">CLUMA_CG006243, isoform A</fullName>
    </submittedName>
</protein>
<keyword evidence="4" id="KW-0862">Zinc</keyword>
<dbReference type="InterPro" id="IPR013087">
    <property type="entry name" value="Znf_C2H2_type"/>
</dbReference>
<accession>A0A1J1HZJ5</accession>
<dbReference type="Gene3D" id="3.30.160.60">
    <property type="entry name" value="Classic Zinc Finger"/>
    <property type="match status" value="3"/>
</dbReference>
<dbReference type="PROSITE" id="PS00028">
    <property type="entry name" value="ZINC_FINGER_C2H2_1"/>
    <property type="match status" value="6"/>
</dbReference>
<dbReference type="InterPro" id="IPR036236">
    <property type="entry name" value="Znf_C2H2_sf"/>
</dbReference>
<keyword evidence="2" id="KW-0677">Repeat</keyword>